<dbReference type="InterPro" id="IPR036390">
    <property type="entry name" value="WH_DNA-bd_sf"/>
</dbReference>
<comment type="caution">
    <text evidence="6">The sequence shown here is derived from an EMBL/GenBank/DDBJ whole genome shotgun (WGS) entry which is preliminary data.</text>
</comment>
<dbReference type="CDD" id="cd05466">
    <property type="entry name" value="PBP2_LTTR_substrate"/>
    <property type="match status" value="1"/>
</dbReference>
<keyword evidence="4" id="KW-0804">Transcription</keyword>
<comment type="similarity">
    <text evidence="1">Belongs to the LysR transcriptional regulatory family.</text>
</comment>
<sequence length="330" mass="36823">MARSDFHGKITSINPKYRNHIFRSLKKQTVLSLHENSIRKLRVFVTVVDCGGFVSAQGVLNMSAATISIQMKELEEQLGMTLCQRGRSGFRITDQGKAVYEAAQTVLGAFSNFNLTAAEIQNRLVGEVKIGLQANMATNPAFRLPNTIRKFQTRPNKVTFRLEETRSAEQQSRTLDGRYDLSIGLFPARIPGLDYTRLFTENVALYCARDHPLAQITDEDRLLRDLGSHSMVSSGTALEQILKKPSSMPAPSVFTEDMDAAMLFVLSGQYLGFLPTHFAQIWQDKGLVCSLLPDRIGTELDFHLITRRGGRDNKVVDVFISDLLDAHGAK</sequence>
<protein>
    <submittedName>
        <fullName evidence="6">LysR family transcriptional regulator</fullName>
    </submittedName>
</protein>
<dbReference type="EMBL" id="JAOVQN010000001">
    <property type="protein sequence ID" value="MCU9836502.1"/>
    <property type="molecule type" value="Genomic_DNA"/>
</dbReference>
<dbReference type="InterPro" id="IPR000847">
    <property type="entry name" value="LysR_HTH_N"/>
</dbReference>
<dbReference type="Gene3D" id="1.10.10.10">
    <property type="entry name" value="Winged helix-like DNA-binding domain superfamily/Winged helix DNA-binding domain"/>
    <property type="match status" value="1"/>
</dbReference>
<dbReference type="Gene3D" id="3.40.190.290">
    <property type="match status" value="1"/>
</dbReference>
<evidence type="ECO:0000256" key="4">
    <source>
        <dbReference type="ARBA" id="ARBA00023163"/>
    </source>
</evidence>
<evidence type="ECO:0000313" key="7">
    <source>
        <dbReference type="Proteomes" id="UP001321014"/>
    </source>
</evidence>
<name>A0ABT2WMR1_9RHOB</name>
<evidence type="ECO:0000259" key="5">
    <source>
        <dbReference type="PROSITE" id="PS50931"/>
    </source>
</evidence>
<reference evidence="6 7" key="1">
    <citation type="submission" date="2022-10" db="EMBL/GenBank/DDBJ databases">
        <title>Ruegeria sp. nov., isolated from ocean surface water.</title>
        <authorList>
            <person name="He W."/>
            <person name="Wang L."/>
            <person name="Zhang D.-F."/>
        </authorList>
    </citation>
    <scope>NUCLEOTIDE SEQUENCE [LARGE SCALE GENOMIC DNA]</scope>
    <source>
        <strain evidence="6 7">WL0004</strain>
    </source>
</reference>
<dbReference type="SUPFAM" id="SSF53850">
    <property type="entry name" value="Periplasmic binding protein-like II"/>
    <property type="match status" value="1"/>
</dbReference>
<evidence type="ECO:0000256" key="3">
    <source>
        <dbReference type="ARBA" id="ARBA00023125"/>
    </source>
</evidence>
<dbReference type="InterPro" id="IPR036388">
    <property type="entry name" value="WH-like_DNA-bd_sf"/>
</dbReference>
<dbReference type="Pfam" id="PF03466">
    <property type="entry name" value="LysR_substrate"/>
    <property type="match status" value="1"/>
</dbReference>
<keyword evidence="2" id="KW-0805">Transcription regulation</keyword>
<dbReference type="PANTHER" id="PTHR30126">
    <property type="entry name" value="HTH-TYPE TRANSCRIPTIONAL REGULATOR"/>
    <property type="match status" value="1"/>
</dbReference>
<accession>A0ABT2WMR1</accession>
<feature type="domain" description="HTH lysR-type" evidence="5">
    <location>
        <begin position="36"/>
        <end position="93"/>
    </location>
</feature>
<dbReference type="Pfam" id="PF00126">
    <property type="entry name" value="HTH_1"/>
    <property type="match status" value="1"/>
</dbReference>
<dbReference type="Proteomes" id="UP001321014">
    <property type="component" value="Unassembled WGS sequence"/>
</dbReference>
<evidence type="ECO:0000313" key="6">
    <source>
        <dbReference type="EMBL" id="MCU9836502.1"/>
    </source>
</evidence>
<evidence type="ECO:0000256" key="2">
    <source>
        <dbReference type="ARBA" id="ARBA00023015"/>
    </source>
</evidence>
<dbReference type="SUPFAM" id="SSF46785">
    <property type="entry name" value="Winged helix' DNA-binding domain"/>
    <property type="match status" value="1"/>
</dbReference>
<proteinExistence type="inferred from homology"/>
<dbReference type="PROSITE" id="PS50931">
    <property type="entry name" value="HTH_LYSR"/>
    <property type="match status" value="1"/>
</dbReference>
<dbReference type="InterPro" id="IPR005119">
    <property type="entry name" value="LysR_subst-bd"/>
</dbReference>
<dbReference type="PANTHER" id="PTHR30126:SF98">
    <property type="entry name" value="HTH-TYPE TRANSCRIPTIONAL ACTIVATOR BAUR"/>
    <property type="match status" value="1"/>
</dbReference>
<gene>
    <name evidence="6" type="ORF">OEZ49_01860</name>
</gene>
<organism evidence="6 7">
    <name type="scientific">Ruegeria marisflavi</name>
    <dbReference type="NCBI Taxonomy" id="2984152"/>
    <lineage>
        <taxon>Bacteria</taxon>
        <taxon>Pseudomonadati</taxon>
        <taxon>Pseudomonadota</taxon>
        <taxon>Alphaproteobacteria</taxon>
        <taxon>Rhodobacterales</taxon>
        <taxon>Roseobacteraceae</taxon>
        <taxon>Ruegeria</taxon>
    </lineage>
</organism>
<keyword evidence="7" id="KW-1185">Reference proteome</keyword>
<keyword evidence="3" id="KW-0238">DNA-binding</keyword>
<evidence type="ECO:0000256" key="1">
    <source>
        <dbReference type="ARBA" id="ARBA00009437"/>
    </source>
</evidence>